<dbReference type="GO" id="GO:0007094">
    <property type="term" value="P:mitotic spindle assembly checkpoint signaling"/>
    <property type="evidence" value="ECO:0007669"/>
    <property type="project" value="TreeGrafter"/>
</dbReference>
<evidence type="ECO:0000313" key="4">
    <source>
        <dbReference type="Proteomes" id="UP000319731"/>
    </source>
</evidence>
<organism evidence="3 4">
    <name type="scientific">Synchytrium microbalum</name>
    <dbReference type="NCBI Taxonomy" id="1806994"/>
    <lineage>
        <taxon>Eukaryota</taxon>
        <taxon>Fungi</taxon>
        <taxon>Fungi incertae sedis</taxon>
        <taxon>Chytridiomycota</taxon>
        <taxon>Chytridiomycota incertae sedis</taxon>
        <taxon>Chytridiomycetes</taxon>
        <taxon>Synchytriales</taxon>
        <taxon>Synchytriaceae</taxon>
        <taxon>Synchytrium</taxon>
    </lineage>
</organism>
<dbReference type="PANTHER" id="PTHR28260">
    <property type="entry name" value="SPINDLE POLE BODY COMPONENT SPC105"/>
    <property type="match status" value="1"/>
</dbReference>
<feature type="compositionally biased region" description="Basic and acidic residues" evidence="1">
    <location>
        <begin position="302"/>
        <end position="312"/>
    </location>
</feature>
<feature type="compositionally biased region" description="Low complexity" evidence="1">
    <location>
        <begin position="516"/>
        <end position="536"/>
    </location>
</feature>
<dbReference type="GO" id="GO:1990758">
    <property type="term" value="P:mitotic sister chromatid biorientation"/>
    <property type="evidence" value="ECO:0007669"/>
    <property type="project" value="TreeGrafter"/>
</dbReference>
<dbReference type="PANTHER" id="PTHR28260:SF1">
    <property type="entry name" value="SPINDLE POLE BODY COMPONENT SPC105"/>
    <property type="match status" value="1"/>
</dbReference>
<dbReference type="AlphaFoldDB" id="A0A507BSA9"/>
<dbReference type="GO" id="GO:0000776">
    <property type="term" value="C:kinetochore"/>
    <property type="evidence" value="ECO:0007669"/>
    <property type="project" value="TreeGrafter"/>
</dbReference>
<protein>
    <recommendedName>
        <fullName evidence="2">Spc7 kinetochore protein domain-containing protein</fullName>
    </recommendedName>
</protein>
<proteinExistence type="predicted"/>
<dbReference type="GeneID" id="42007122"/>
<sequence length="1137" mass="125067">MEIFSPVKSPGRKRRAAEAVTGSSSSSSSTLPGTTAGTKRRRSIMKMNANDGGSSTIPPLDDMLTMDSENDTPTTDETTRDKGKSRKSFGRRVSFAATAHVRLFDKEDSQWPTPSRTRSQIELPSAAPTPESKTTFDLPDLSSLRRTSDTFNLQLSLDTSQIQENAAESVSDEPETSFEVDVKGSNSPDNNVDGVKQQRILASPSPAGFILPKPKSPMPKSPLGKPSPSPKRNPVRRDSTSQFFDHPSPRSPKVPHHAVSQVNQDSPLSRRSPRLSQGGIGSPASPAVNKKVTLTAARKSPAKPDTKSRPRDSIAGFFGSAENEDDTFRDILGGRPSRPRDSLAPIFRKPSRAPVTSGAKARPRDSIAPFFQGLTEGGSDERDIASSAESVVSEPDEILDDDDDEEDEEGVAARRHSSEDSAADVLMPMDENSISPLVEVASASQELLKDAGADQDLLKEDQPERVESDEQSMIDLQEVSMDLNTSSEDLIAIINPLALNEDYEIPASDERDSEPSNTISSTSEQSDSQPSDSRPSGCERSKPELSEAQDLASPERPFQPASTEKGPQNEVEAEPETPKIARIDTGMTPLGKLASAIKSRARLTELTRQSDFNGMRGFADTTPLVFQKHKLEENFLRDPSLDTTRFSSLLARRGAIDDYSSNSQSTSTFSLPREVPPQVTSADESQLSLAAFLNVAGITFTEPSTTPARKRATHTTSRSFDLPRPDDLYVAEKFVKPEYELYSKVNEDLAQETSRLANVLQVIETEADENPPLLFADYQSGSTDEQASVRNDLHMTKQYTKLVTQEQFLNRRITDLNSLLPKITSSVETMREDQGRIVAFSEQVKEVTTKLTNEQQSLKDKCASISDRRQAQETSRLEALRKEWDECQTHRRQLEMALTLAQSTLESTKDELGSVTNELTETAQAIVEAQKKCEENRPVYAADLESLRDEFRLIRASSQWAPTRVTPTSITLVYHDKVTVGFTQTSGNMFNVSVTVEPPLDTVMELFKAALQNSPVQVQAKDFVNVLHSVSSVWDSSCALVHDLGEAQTVTKLEVLPAHDSSLLSLGMIIFSKKAQTRCRVHLAIQQPLEYPDGLIQHAVQIEYGSINEDKLKQVIARNFGPGRLSLICKELVRGIF</sequence>
<evidence type="ECO:0000259" key="2">
    <source>
        <dbReference type="SMART" id="SM00787"/>
    </source>
</evidence>
<feature type="domain" description="Spc7 kinetochore protein" evidence="2">
    <location>
        <begin position="675"/>
        <end position="983"/>
    </location>
</feature>
<dbReference type="GO" id="GO:0034501">
    <property type="term" value="P:protein localization to kinetochore"/>
    <property type="evidence" value="ECO:0007669"/>
    <property type="project" value="TreeGrafter"/>
</dbReference>
<dbReference type="STRING" id="1806994.A0A507BSA9"/>
<dbReference type="SMART" id="SM00787">
    <property type="entry name" value="Spc7"/>
    <property type="match status" value="1"/>
</dbReference>
<dbReference type="Pfam" id="PF08317">
    <property type="entry name" value="Spc7"/>
    <property type="match status" value="1"/>
</dbReference>
<comment type="caution">
    <text evidence="3">The sequence shown here is derived from an EMBL/GenBank/DDBJ whole genome shotgun (WGS) entry which is preliminary data.</text>
</comment>
<evidence type="ECO:0000313" key="3">
    <source>
        <dbReference type="EMBL" id="TPX30552.1"/>
    </source>
</evidence>
<dbReference type="OrthoDB" id="5592879at2759"/>
<dbReference type="Proteomes" id="UP000319731">
    <property type="component" value="Unassembled WGS sequence"/>
</dbReference>
<feature type="region of interest" description="Disordered" evidence="1">
    <location>
        <begin position="504"/>
        <end position="587"/>
    </location>
</feature>
<feature type="compositionally biased region" description="Polar residues" evidence="1">
    <location>
        <begin position="149"/>
        <end position="168"/>
    </location>
</feature>
<accession>A0A507BSA9</accession>
<keyword evidence="4" id="KW-1185">Reference proteome</keyword>
<feature type="compositionally biased region" description="Low complexity" evidence="1">
    <location>
        <begin position="266"/>
        <end position="276"/>
    </location>
</feature>
<dbReference type="Gene3D" id="1.10.287.1490">
    <property type="match status" value="1"/>
</dbReference>
<feature type="compositionally biased region" description="Basic and acidic residues" evidence="1">
    <location>
        <begin position="451"/>
        <end position="468"/>
    </location>
</feature>
<dbReference type="RefSeq" id="XP_031022191.1">
    <property type="nucleotide sequence ID" value="XM_031171825.1"/>
</dbReference>
<dbReference type="Pfam" id="PF18210">
    <property type="entry name" value="Knl1_RWD_C"/>
    <property type="match status" value="1"/>
</dbReference>
<feature type="compositionally biased region" description="Pro residues" evidence="1">
    <location>
        <begin position="214"/>
        <end position="231"/>
    </location>
</feature>
<dbReference type="InterPro" id="IPR033338">
    <property type="entry name" value="Spc105/Spc7"/>
</dbReference>
<feature type="region of interest" description="Disordered" evidence="1">
    <location>
        <begin position="1"/>
        <end position="427"/>
    </location>
</feature>
<feature type="region of interest" description="Disordered" evidence="1">
    <location>
        <begin position="451"/>
        <end position="473"/>
    </location>
</feature>
<dbReference type="InterPro" id="IPR013253">
    <property type="entry name" value="Spc7_domain"/>
</dbReference>
<name>A0A507BSA9_9FUNG</name>
<feature type="compositionally biased region" description="Polar residues" evidence="1">
    <location>
        <begin position="110"/>
        <end position="122"/>
    </location>
</feature>
<dbReference type="EMBL" id="QEAO01000064">
    <property type="protein sequence ID" value="TPX30552.1"/>
    <property type="molecule type" value="Genomic_DNA"/>
</dbReference>
<evidence type="ECO:0000256" key="1">
    <source>
        <dbReference type="SAM" id="MobiDB-lite"/>
    </source>
</evidence>
<gene>
    <name evidence="3" type="ORF">SmJEL517_g05899</name>
</gene>
<feature type="compositionally biased region" description="Acidic residues" evidence="1">
    <location>
        <begin position="394"/>
        <end position="410"/>
    </location>
</feature>
<dbReference type="InterPro" id="IPR040850">
    <property type="entry name" value="Knl1_RWD_C"/>
</dbReference>
<reference evidence="3 4" key="1">
    <citation type="journal article" date="2019" name="Sci. Rep.">
        <title>Comparative genomics of chytrid fungi reveal insights into the obligate biotrophic and pathogenic lifestyle of Synchytrium endobioticum.</title>
        <authorList>
            <person name="van de Vossenberg B.T.L.H."/>
            <person name="Warris S."/>
            <person name="Nguyen H.D.T."/>
            <person name="van Gent-Pelzer M.P.E."/>
            <person name="Joly D.L."/>
            <person name="van de Geest H.C."/>
            <person name="Bonants P.J.M."/>
            <person name="Smith D.S."/>
            <person name="Levesque C.A."/>
            <person name="van der Lee T.A.J."/>
        </authorList>
    </citation>
    <scope>NUCLEOTIDE SEQUENCE [LARGE SCALE GENOMIC DNA]</scope>
    <source>
        <strain evidence="3 4">JEL517</strain>
    </source>
</reference>